<feature type="chain" id="PRO_5045771494" evidence="1">
    <location>
        <begin position="44"/>
        <end position="323"/>
    </location>
</feature>
<gene>
    <name evidence="3" type="ORF">ACFP1K_04620</name>
</gene>
<evidence type="ECO:0000313" key="4">
    <source>
        <dbReference type="Proteomes" id="UP001596137"/>
    </source>
</evidence>
<proteinExistence type="predicted"/>
<dbReference type="Proteomes" id="UP001596137">
    <property type="component" value="Unassembled WGS sequence"/>
</dbReference>
<accession>A0ABW1NAV1</accession>
<keyword evidence="4" id="KW-1185">Reference proteome</keyword>
<dbReference type="EMBL" id="JBHSRF010000004">
    <property type="protein sequence ID" value="MFC6080428.1"/>
    <property type="molecule type" value="Genomic_DNA"/>
</dbReference>
<feature type="domain" description="CHRD" evidence="2">
    <location>
        <begin position="194"/>
        <end position="318"/>
    </location>
</feature>
<evidence type="ECO:0000259" key="2">
    <source>
        <dbReference type="SMART" id="SM00754"/>
    </source>
</evidence>
<dbReference type="SMART" id="SM00754">
    <property type="entry name" value="CHRD"/>
    <property type="match status" value="2"/>
</dbReference>
<comment type="caution">
    <text evidence="3">The sequence shown here is derived from an EMBL/GenBank/DDBJ whole genome shotgun (WGS) entry which is preliminary data.</text>
</comment>
<dbReference type="Pfam" id="PF07452">
    <property type="entry name" value="CHRD"/>
    <property type="match status" value="2"/>
</dbReference>
<feature type="domain" description="CHRD" evidence="2">
    <location>
        <begin position="52"/>
        <end position="177"/>
    </location>
</feature>
<reference evidence="4" key="1">
    <citation type="journal article" date="2019" name="Int. J. Syst. Evol. Microbiol.">
        <title>The Global Catalogue of Microorganisms (GCM) 10K type strain sequencing project: providing services to taxonomists for standard genome sequencing and annotation.</title>
        <authorList>
            <consortium name="The Broad Institute Genomics Platform"/>
            <consortium name="The Broad Institute Genome Sequencing Center for Infectious Disease"/>
            <person name="Wu L."/>
            <person name="Ma J."/>
        </authorList>
    </citation>
    <scope>NUCLEOTIDE SEQUENCE [LARGE SCALE GENOMIC DNA]</scope>
    <source>
        <strain evidence="4">JCM 30346</strain>
    </source>
</reference>
<evidence type="ECO:0000313" key="3">
    <source>
        <dbReference type="EMBL" id="MFC6080428.1"/>
    </source>
</evidence>
<organism evidence="3 4">
    <name type="scientific">Sphaerisporangium aureirubrum</name>
    <dbReference type="NCBI Taxonomy" id="1544736"/>
    <lineage>
        <taxon>Bacteria</taxon>
        <taxon>Bacillati</taxon>
        <taxon>Actinomycetota</taxon>
        <taxon>Actinomycetes</taxon>
        <taxon>Streptosporangiales</taxon>
        <taxon>Streptosporangiaceae</taxon>
        <taxon>Sphaerisporangium</taxon>
    </lineage>
</organism>
<evidence type="ECO:0000256" key="1">
    <source>
        <dbReference type="SAM" id="SignalP"/>
    </source>
</evidence>
<feature type="signal peptide" evidence="1">
    <location>
        <begin position="1"/>
        <end position="43"/>
    </location>
</feature>
<protein>
    <submittedName>
        <fullName evidence="3">CHRD domain-containing protein</fullName>
    </submittedName>
</protein>
<dbReference type="InterPro" id="IPR010895">
    <property type="entry name" value="CHRD"/>
</dbReference>
<name>A0ABW1NAV1_9ACTN</name>
<sequence>MYGDHADVIIERLIKMKRTLITSSIVLATGLVAAALTPAAAQAAPAATGSADAYFIGRLSGANEVPVAGGPAVGDRDGSAYVVIRISGNRVSFAGRWAKIGAPTAFHIHKGKAGTNGDVKIGFFGEALPGSARAVAGGVTVNDRALLAGIRKNPKNWYLNLHTAQFPGGAVRAQLQRIARPVDLTDVLAHDTHARLKSDANGAQEVRAPGKKVGDRDGAARWLVGVKDTKLRYAAIWSDLDPITNGHIHRGKKGVNGPVVADLFADANGLPGSIWGIAGVAPVKRDIARGIVKNPKNWYTNLHTTKFADGAVRGQLRSAHGSW</sequence>
<dbReference type="RefSeq" id="WP_380747199.1">
    <property type="nucleotide sequence ID" value="NZ_JBHSRF010000004.1"/>
</dbReference>
<keyword evidence="1" id="KW-0732">Signal</keyword>